<keyword evidence="1" id="KW-1133">Transmembrane helix</keyword>
<evidence type="ECO:0000256" key="1">
    <source>
        <dbReference type="SAM" id="Phobius"/>
    </source>
</evidence>
<gene>
    <name evidence="3" type="ORF">BTM25_14490</name>
</gene>
<proteinExistence type="predicted"/>
<dbReference type="Proteomes" id="UP000242367">
    <property type="component" value="Unassembled WGS sequence"/>
</dbReference>
<feature type="transmembrane region" description="Helical" evidence="1">
    <location>
        <begin position="12"/>
        <end position="31"/>
    </location>
</feature>
<dbReference type="EMBL" id="MTBP01000001">
    <property type="protein sequence ID" value="POM27041.1"/>
    <property type="molecule type" value="Genomic_DNA"/>
</dbReference>
<keyword evidence="1" id="KW-0812">Transmembrane</keyword>
<comment type="caution">
    <text evidence="3">The sequence shown here is derived from an EMBL/GenBank/DDBJ whole genome shotgun (WGS) entry which is preliminary data.</text>
</comment>
<sequence>MRARENGDRGSVAVEFGLLIPILLIVILGTFDLGRMVFQKMELSEAAGQAARAAALAVGAGRSPQDAAQAAVQAVSPTGLRFTLTNKCTSAEAIMKVTVTCAFKGNPAWSGIADRDLSASAATPCVPEPS</sequence>
<dbReference type="InterPro" id="IPR012495">
    <property type="entry name" value="TadE-like_dom"/>
</dbReference>
<dbReference type="AlphaFoldDB" id="A0A2P4UPR1"/>
<accession>A0A2P4UPR1</accession>
<keyword evidence="4" id="KW-1185">Reference proteome</keyword>
<protein>
    <submittedName>
        <fullName evidence="3">TadE-like protein</fullName>
    </submittedName>
</protein>
<dbReference type="Pfam" id="PF07811">
    <property type="entry name" value="TadE"/>
    <property type="match status" value="1"/>
</dbReference>
<evidence type="ECO:0000313" key="4">
    <source>
        <dbReference type="Proteomes" id="UP000242367"/>
    </source>
</evidence>
<evidence type="ECO:0000313" key="3">
    <source>
        <dbReference type="EMBL" id="POM27041.1"/>
    </source>
</evidence>
<name>A0A2P4UPR1_9ACTN</name>
<reference evidence="3 4" key="1">
    <citation type="journal article" date="2017" name="Chemistry">
        <title>Isolation, Biosynthesis and Chemical Modifications of Rubterolones A-F: Rare Tropolone Alkaloids from Actinomadura sp. 5-2.</title>
        <authorList>
            <person name="Guo H."/>
            <person name="Benndorf R."/>
            <person name="Leichnitz D."/>
            <person name="Klassen J.L."/>
            <person name="Vollmers J."/>
            <person name="Gorls H."/>
            <person name="Steinacker M."/>
            <person name="Weigel C."/>
            <person name="Dahse H.M."/>
            <person name="Kaster A.K."/>
            <person name="de Beer Z.W."/>
            <person name="Poulsen M."/>
            <person name="Beemelmanns C."/>
        </authorList>
    </citation>
    <scope>NUCLEOTIDE SEQUENCE [LARGE SCALE GENOMIC DNA]</scope>
    <source>
        <strain evidence="3 4">5-2</strain>
    </source>
</reference>
<organism evidence="3 4">
    <name type="scientific">Actinomadura rubteroloni</name>
    <dbReference type="NCBI Taxonomy" id="1926885"/>
    <lineage>
        <taxon>Bacteria</taxon>
        <taxon>Bacillati</taxon>
        <taxon>Actinomycetota</taxon>
        <taxon>Actinomycetes</taxon>
        <taxon>Streptosporangiales</taxon>
        <taxon>Thermomonosporaceae</taxon>
        <taxon>Actinomadura</taxon>
    </lineage>
</organism>
<feature type="domain" description="TadE-like" evidence="2">
    <location>
        <begin position="10"/>
        <end position="52"/>
    </location>
</feature>
<keyword evidence="1" id="KW-0472">Membrane</keyword>
<dbReference type="RefSeq" id="WP_103561912.1">
    <property type="nucleotide sequence ID" value="NZ_MTBP01000001.1"/>
</dbReference>
<evidence type="ECO:0000259" key="2">
    <source>
        <dbReference type="Pfam" id="PF07811"/>
    </source>
</evidence>